<sequence>MPAQKRYRDDVPDLISQFREDAGRTRRVHNRFQSIIIVGSVITSAIATASVSFVQARWLTVGASAAVGLAAGFTGYFKYHERSFNSQQTADAIEREYEAVELRVGKYANLKEPDAYALFADTVERLRDEQNKRQQQLDQPVEVTREE</sequence>
<keyword evidence="1" id="KW-0812">Transmembrane</keyword>
<feature type="transmembrane region" description="Helical" evidence="1">
    <location>
        <begin position="34"/>
        <end position="52"/>
    </location>
</feature>
<keyword evidence="1" id="KW-0472">Membrane</keyword>
<dbReference type="EMBL" id="RAZT01000008">
    <property type="protein sequence ID" value="RKN31212.1"/>
    <property type="molecule type" value="Genomic_DNA"/>
</dbReference>
<evidence type="ECO:0000313" key="2">
    <source>
        <dbReference type="EMBL" id="RKN31212.1"/>
    </source>
</evidence>
<protein>
    <submittedName>
        <fullName evidence="2">DUF4231 domain-containing protein</fullName>
    </submittedName>
</protein>
<dbReference type="AlphaFoldDB" id="A0A3A9Y2F8"/>
<evidence type="ECO:0000256" key="1">
    <source>
        <dbReference type="SAM" id="Phobius"/>
    </source>
</evidence>
<keyword evidence="1" id="KW-1133">Transmembrane helix</keyword>
<name>A0A3A9Y2F8_9ACTN</name>
<organism evidence="2 3">
    <name type="scientific">Micromonospora musae</name>
    <dbReference type="NCBI Taxonomy" id="1894970"/>
    <lineage>
        <taxon>Bacteria</taxon>
        <taxon>Bacillati</taxon>
        <taxon>Actinomycetota</taxon>
        <taxon>Actinomycetes</taxon>
        <taxon>Micromonosporales</taxon>
        <taxon>Micromonosporaceae</taxon>
        <taxon>Micromonospora</taxon>
    </lineage>
</organism>
<accession>A0A3A9Y2F8</accession>
<evidence type="ECO:0000313" key="3">
    <source>
        <dbReference type="Proteomes" id="UP000275865"/>
    </source>
</evidence>
<reference evidence="2 3" key="1">
    <citation type="submission" date="2018-09" db="EMBL/GenBank/DDBJ databases">
        <title>Micromonospora sp. nov. MS1-9, isolated from a root of Musa sp.</title>
        <authorList>
            <person name="Kuncharoen N."/>
            <person name="Kudo T."/>
            <person name="Ohkuma M."/>
            <person name="Yuki M."/>
            <person name="Tanasupawat S."/>
        </authorList>
    </citation>
    <scope>NUCLEOTIDE SEQUENCE [LARGE SCALE GENOMIC DNA]</scope>
    <source>
        <strain evidence="2 3">MS1-9</strain>
    </source>
</reference>
<gene>
    <name evidence="2" type="ORF">D7044_16665</name>
</gene>
<dbReference type="Pfam" id="PF14015">
    <property type="entry name" value="DUF4231"/>
    <property type="match status" value="1"/>
</dbReference>
<dbReference type="NCBIfam" id="NF033634">
    <property type="entry name" value="SLATT_1"/>
    <property type="match status" value="1"/>
</dbReference>
<feature type="transmembrane region" description="Helical" evidence="1">
    <location>
        <begin position="58"/>
        <end position="77"/>
    </location>
</feature>
<dbReference type="Proteomes" id="UP000275865">
    <property type="component" value="Unassembled WGS sequence"/>
</dbReference>
<dbReference type="InterPro" id="IPR025325">
    <property type="entry name" value="DUF4231"/>
</dbReference>
<comment type="caution">
    <text evidence="2">The sequence shown here is derived from an EMBL/GenBank/DDBJ whole genome shotgun (WGS) entry which is preliminary data.</text>
</comment>
<proteinExistence type="predicted"/>